<proteinExistence type="predicted"/>
<dbReference type="Proteomes" id="UP001215712">
    <property type="component" value="Unassembled WGS sequence"/>
</dbReference>
<gene>
    <name evidence="2" type="ORF">N7493_001846</name>
</gene>
<reference evidence="2" key="2">
    <citation type="submission" date="2023-01" db="EMBL/GenBank/DDBJ databases">
        <authorList>
            <person name="Petersen C."/>
        </authorList>
    </citation>
    <scope>NUCLEOTIDE SEQUENCE</scope>
    <source>
        <strain evidence="2">IBT 17514</strain>
    </source>
</reference>
<comment type="caution">
    <text evidence="2">The sequence shown here is derived from an EMBL/GenBank/DDBJ whole genome shotgun (WGS) entry which is preliminary data.</text>
</comment>
<sequence length="486" mass="54628">MPREHEAELRTDPESPTFKTPTCSASARKIWDKIERMKHYVTESNTSRFITGLSYLLNGTGPLKRFSIAQITTSPRGLWPRNLTGCAQLEIRSDEMGFASRPKSPEIPEITITPPDEIWAKQSAPAPYISFGDQGLTASVGTYGSLLRICCPVQKLEYKNSSDPDLDDRTSCDIFQSKIVCLEYSGEKAWFVTYRSAQFLRDAENADSGFGLRLGDGIHPLQSNVKFVGSRWPVIRYGTKEGFLVTTRLWCQDGVIVQRMCVDRASGPEEINMNLNLRLFMQDLDYIMPSDNKKIREYQSNTPENGHRILLMGNEEGKSQIGVLVELFKDEQAHTIPDFPENRQSRRAEEVPEPGDSLWSIPFTHKFEGQQTHVEYTLTLKMQMASSHLALKLLEVPSLPNRRSPFEFGKESKAGPFTDDIEAKVNWHCYRNLEHILSVCSIPLYSSLSKVSETLKTTGTGYSCPSTSIALTCGDFGDHRVSVSGS</sequence>
<evidence type="ECO:0000256" key="1">
    <source>
        <dbReference type="SAM" id="MobiDB-lite"/>
    </source>
</evidence>
<name>A0AAD6N0Q6_9EURO</name>
<reference evidence="2" key="1">
    <citation type="journal article" date="2023" name="IMA Fungus">
        <title>Comparative genomic study of the Penicillium genus elucidates a diverse pangenome and 15 lateral gene transfer events.</title>
        <authorList>
            <person name="Petersen C."/>
            <person name="Sorensen T."/>
            <person name="Nielsen M.R."/>
            <person name="Sondergaard T.E."/>
            <person name="Sorensen J.L."/>
            <person name="Fitzpatrick D.A."/>
            <person name="Frisvad J.C."/>
            <person name="Nielsen K.L."/>
        </authorList>
    </citation>
    <scope>NUCLEOTIDE SEQUENCE</scope>
    <source>
        <strain evidence="2">IBT 17514</strain>
    </source>
</reference>
<dbReference type="EMBL" id="JAQJAN010000002">
    <property type="protein sequence ID" value="KAJ5738691.1"/>
    <property type="molecule type" value="Genomic_DNA"/>
</dbReference>
<evidence type="ECO:0000313" key="3">
    <source>
        <dbReference type="Proteomes" id="UP001215712"/>
    </source>
</evidence>
<evidence type="ECO:0000313" key="2">
    <source>
        <dbReference type="EMBL" id="KAJ5738691.1"/>
    </source>
</evidence>
<accession>A0AAD6N0Q6</accession>
<feature type="region of interest" description="Disordered" evidence="1">
    <location>
        <begin position="1"/>
        <end position="22"/>
    </location>
</feature>
<feature type="compositionally biased region" description="Basic and acidic residues" evidence="1">
    <location>
        <begin position="1"/>
        <end position="13"/>
    </location>
</feature>
<organism evidence="2 3">
    <name type="scientific">Penicillium malachiteum</name>
    <dbReference type="NCBI Taxonomy" id="1324776"/>
    <lineage>
        <taxon>Eukaryota</taxon>
        <taxon>Fungi</taxon>
        <taxon>Dikarya</taxon>
        <taxon>Ascomycota</taxon>
        <taxon>Pezizomycotina</taxon>
        <taxon>Eurotiomycetes</taxon>
        <taxon>Eurotiomycetidae</taxon>
        <taxon>Eurotiales</taxon>
        <taxon>Aspergillaceae</taxon>
        <taxon>Penicillium</taxon>
    </lineage>
</organism>
<dbReference type="AlphaFoldDB" id="A0AAD6N0Q6"/>
<protein>
    <submittedName>
        <fullName evidence="2">Uncharacterized protein</fullName>
    </submittedName>
</protein>
<keyword evidence="3" id="KW-1185">Reference proteome</keyword>